<feature type="transmembrane region" description="Helical" evidence="6">
    <location>
        <begin position="59"/>
        <end position="80"/>
    </location>
</feature>
<dbReference type="AlphaFoldDB" id="A0A1B8Q528"/>
<protein>
    <recommendedName>
        <fullName evidence="9">Pheromone autoinducer 2 transporter</fullName>
    </recommendedName>
</protein>
<dbReference type="PANTHER" id="PTHR21716">
    <property type="entry name" value="TRANSMEMBRANE PROTEIN"/>
    <property type="match status" value="1"/>
</dbReference>
<reference evidence="7 8" key="1">
    <citation type="submission" date="2016-06" db="EMBL/GenBank/DDBJ databases">
        <title>Draft genome of Moraxella lacunata CCUG 57757A.</title>
        <authorList>
            <person name="Salva-Serra F."/>
            <person name="Engstrom-Jakobsson H."/>
            <person name="Thorell K."/>
            <person name="Gonzales-Siles L."/>
            <person name="Karlsson R."/>
            <person name="Boulund F."/>
            <person name="Engstrand L."/>
            <person name="Kristiansson E."/>
            <person name="Moore E."/>
        </authorList>
    </citation>
    <scope>NUCLEOTIDE SEQUENCE [LARGE SCALE GENOMIC DNA]</scope>
    <source>
        <strain evidence="7 8">CCUG 57757A</strain>
    </source>
</reference>
<dbReference type="Proteomes" id="UP000092607">
    <property type="component" value="Unassembled WGS sequence"/>
</dbReference>
<dbReference type="GO" id="GO:0016020">
    <property type="term" value="C:membrane"/>
    <property type="evidence" value="ECO:0007669"/>
    <property type="project" value="UniProtKB-SubCell"/>
</dbReference>
<evidence type="ECO:0000313" key="7">
    <source>
        <dbReference type="EMBL" id="OBX64795.1"/>
    </source>
</evidence>
<gene>
    <name evidence="7" type="ORF">A9309_00355</name>
</gene>
<evidence type="ECO:0000256" key="2">
    <source>
        <dbReference type="ARBA" id="ARBA00009773"/>
    </source>
</evidence>
<dbReference type="Pfam" id="PF01594">
    <property type="entry name" value="AI-2E_transport"/>
    <property type="match status" value="1"/>
</dbReference>
<accession>A0A1B8Q528</accession>
<feature type="transmembrane region" description="Helical" evidence="6">
    <location>
        <begin position="132"/>
        <end position="162"/>
    </location>
</feature>
<organism evidence="7 8">
    <name type="scientific">Moraxella lacunata</name>
    <dbReference type="NCBI Taxonomy" id="477"/>
    <lineage>
        <taxon>Bacteria</taxon>
        <taxon>Pseudomonadati</taxon>
        <taxon>Pseudomonadota</taxon>
        <taxon>Gammaproteobacteria</taxon>
        <taxon>Moraxellales</taxon>
        <taxon>Moraxellaceae</taxon>
        <taxon>Moraxella</taxon>
    </lineage>
</organism>
<evidence type="ECO:0000256" key="5">
    <source>
        <dbReference type="ARBA" id="ARBA00023136"/>
    </source>
</evidence>
<evidence type="ECO:0000256" key="6">
    <source>
        <dbReference type="SAM" id="Phobius"/>
    </source>
</evidence>
<name>A0A1B8Q528_MORLA</name>
<feature type="transmembrane region" description="Helical" evidence="6">
    <location>
        <begin position="298"/>
        <end position="318"/>
    </location>
</feature>
<evidence type="ECO:0008006" key="9">
    <source>
        <dbReference type="Google" id="ProtNLM"/>
    </source>
</evidence>
<dbReference type="PANTHER" id="PTHR21716:SF64">
    <property type="entry name" value="AI-2 TRANSPORT PROTEIN TQSA"/>
    <property type="match status" value="1"/>
</dbReference>
<feature type="transmembrane region" description="Helical" evidence="6">
    <location>
        <begin position="256"/>
        <end position="278"/>
    </location>
</feature>
<dbReference type="RefSeq" id="WP_065255352.1">
    <property type="nucleotide sequence ID" value="NZ_JARDJM010000080.1"/>
</dbReference>
<keyword evidence="4 6" id="KW-1133">Transmembrane helix</keyword>
<comment type="similarity">
    <text evidence="2">Belongs to the autoinducer-2 exporter (AI-2E) (TC 2.A.86) family.</text>
</comment>
<comment type="caution">
    <text evidence="7">The sequence shown here is derived from an EMBL/GenBank/DDBJ whole genome shotgun (WGS) entry which is preliminary data.</text>
</comment>
<feature type="transmembrane region" description="Helical" evidence="6">
    <location>
        <begin position="30"/>
        <end position="52"/>
    </location>
</feature>
<comment type="subcellular location">
    <subcellularLocation>
        <location evidence="1">Membrane</location>
        <topology evidence="1">Multi-pass membrane protein</topology>
    </subcellularLocation>
</comment>
<dbReference type="EMBL" id="LZMS01000039">
    <property type="protein sequence ID" value="OBX64795.1"/>
    <property type="molecule type" value="Genomic_DNA"/>
</dbReference>
<evidence type="ECO:0000313" key="8">
    <source>
        <dbReference type="Proteomes" id="UP000092607"/>
    </source>
</evidence>
<evidence type="ECO:0000256" key="4">
    <source>
        <dbReference type="ARBA" id="ARBA00022989"/>
    </source>
</evidence>
<evidence type="ECO:0000256" key="3">
    <source>
        <dbReference type="ARBA" id="ARBA00022692"/>
    </source>
</evidence>
<dbReference type="GO" id="GO:0055085">
    <property type="term" value="P:transmembrane transport"/>
    <property type="evidence" value="ECO:0007669"/>
    <property type="project" value="TreeGrafter"/>
</dbReference>
<keyword evidence="3 6" id="KW-0812">Transmembrane</keyword>
<feature type="transmembrane region" description="Helical" evidence="6">
    <location>
        <begin position="227"/>
        <end position="249"/>
    </location>
</feature>
<dbReference type="InterPro" id="IPR002549">
    <property type="entry name" value="AI-2E-like"/>
</dbReference>
<evidence type="ECO:0000256" key="1">
    <source>
        <dbReference type="ARBA" id="ARBA00004141"/>
    </source>
</evidence>
<keyword evidence="5 6" id="KW-0472">Membrane</keyword>
<sequence>MIAKKSPLNILIGAAALVIVLAGIKLASSLIVPFLIALFVVILCSPLINFLTRHKVPHYMAIGILFLIITLALVFLANLINSSIIEFTRSIPQYERLALLRVQELTVLAQKWDLPLELNTTMIMEYFNTNSLLSFMGSLMGGMSSIATNIFILALMILFMLFEAPDFKHKLSYVMGKSEKYHHIDQIRIRLILNSVIRYLGLKALISLFTGFFVWLLLVMLDVQYAILWATLSFLLNFVPNIGSVMAAVPVVLQALLLNGFSVGASVGVGFLVINIIIGNLVEPKIMGQNLGLSTLMVFLSLLFWGWLLGVVGMLLSVPLTMVFKIILEANPNTAHYAVLMGNDNKESLAKRMIRENDADSLGT</sequence>
<dbReference type="OrthoDB" id="9799225at2"/>
<proteinExistence type="inferred from homology"/>
<feature type="transmembrane region" description="Helical" evidence="6">
    <location>
        <begin position="200"/>
        <end position="221"/>
    </location>
</feature>
<feature type="transmembrane region" description="Helical" evidence="6">
    <location>
        <begin position="7"/>
        <end position="24"/>
    </location>
</feature>